<dbReference type="SUPFAM" id="SSF53067">
    <property type="entry name" value="Actin-like ATPase domain"/>
    <property type="match status" value="2"/>
</dbReference>
<sequence>MAASTSRNDIKEAIVIGVDFGTTFSGVAWCYTGDPTNNIRTVKSWPGNDNMVKVPSVIQYGVRDSSRYKWGFDAALEAPNSLQWFKLLLNEQSAGTAVYGRVPPMPQRLSETHRGDADQLARLLKTIASLPEDKTPLAVVTDYLKGIYQHTRDALDKAYPTSFTSSIGKDIALEFCLTVPAIWNDSAKDLTLQAARAAGMSESHVKIKTVSEPEAAAIHCLKTFHQTEDSLKVGDVYVIADCGGGTVDLISYQIKTIEPRLQVDECVAGTGGLCGSTALNRRFEALVKERLGTTEWENMGTVARSNTMRHFDTFLKIKFNPPESADEEDEEFDPDSYHCPVPGVPNDEVRGIHRNQLVLTTEEMTGIFEPTFAEITSLVQQQITAAEAKTGAPVTGVLLVGGFGSSPYLFKYLSKKLKRSDGVPVKILQPPDAWIAIALGAVSYGLSMRQVREGILPSGSGIVGSRVARFSYGISADEPFIPGLHPANKMYYSPLSGSFWCRGRMQWFVTKNKRISDGEDIEVKLVKHCPIEVKPEQLVFPQEILSCDLDKPPEDAESTDVRHLLIFTADLSGVSREEHFIRRKAAHELGEYFAIPLSMLMRYESGCLGFSMAVGGRAVGKGTVSYDHETPHSGSRLDD</sequence>
<dbReference type="InterPro" id="IPR043129">
    <property type="entry name" value="ATPase_NBD"/>
</dbReference>
<dbReference type="EMBL" id="ML121537">
    <property type="protein sequence ID" value="RPB25593.1"/>
    <property type="molecule type" value="Genomic_DNA"/>
</dbReference>
<dbReference type="OrthoDB" id="2963168at2759"/>
<gene>
    <name evidence="1" type="ORF">L211DRAFT_836318</name>
</gene>
<reference evidence="1 2" key="1">
    <citation type="journal article" date="2018" name="Nat. Ecol. Evol.">
        <title>Pezizomycetes genomes reveal the molecular basis of ectomycorrhizal truffle lifestyle.</title>
        <authorList>
            <person name="Murat C."/>
            <person name="Payen T."/>
            <person name="Noel B."/>
            <person name="Kuo A."/>
            <person name="Morin E."/>
            <person name="Chen J."/>
            <person name="Kohler A."/>
            <person name="Krizsan K."/>
            <person name="Balestrini R."/>
            <person name="Da Silva C."/>
            <person name="Montanini B."/>
            <person name="Hainaut M."/>
            <person name="Levati E."/>
            <person name="Barry K.W."/>
            <person name="Belfiori B."/>
            <person name="Cichocki N."/>
            <person name="Clum A."/>
            <person name="Dockter R.B."/>
            <person name="Fauchery L."/>
            <person name="Guy J."/>
            <person name="Iotti M."/>
            <person name="Le Tacon F."/>
            <person name="Lindquist E.A."/>
            <person name="Lipzen A."/>
            <person name="Malagnac F."/>
            <person name="Mello A."/>
            <person name="Molinier V."/>
            <person name="Miyauchi S."/>
            <person name="Poulain J."/>
            <person name="Riccioni C."/>
            <person name="Rubini A."/>
            <person name="Sitrit Y."/>
            <person name="Splivallo R."/>
            <person name="Traeger S."/>
            <person name="Wang M."/>
            <person name="Zifcakova L."/>
            <person name="Wipf D."/>
            <person name="Zambonelli A."/>
            <person name="Paolocci F."/>
            <person name="Nowrousian M."/>
            <person name="Ottonello S."/>
            <person name="Baldrian P."/>
            <person name="Spatafora J.W."/>
            <person name="Henrissat B."/>
            <person name="Nagy L.G."/>
            <person name="Aury J.M."/>
            <person name="Wincker P."/>
            <person name="Grigoriev I.V."/>
            <person name="Bonfante P."/>
            <person name="Martin F.M."/>
        </authorList>
    </citation>
    <scope>NUCLEOTIDE SEQUENCE [LARGE SCALE GENOMIC DNA]</scope>
    <source>
        <strain evidence="1 2">ATCC MYA-4762</strain>
    </source>
</reference>
<keyword evidence="2" id="KW-1185">Reference proteome</keyword>
<evidence type="ECO:0000313" key="2">
    <source>
        <dbReference type="Proteomes" id="UP000267821"/>
    </source>
</evidence>
<dbReference type="Gene3D" id="3.30.420.40">
    <property type="match status" value="1"/>
</dbReference>
<dbReference type="PRINTS" id="PR00301">
    <property type="entry name" value="HEATSHOCK70"/>
</dbReference>
<name>A0A3N4LRP9_9PEZI</name>
<organism evidence="1 2">
    <name type="scientific">Terfezia boudieri ATCC MYA-4762</name>
    <dbReference type="NCBI Taxonomy" id="1051890"/>
    <lineage>
        <taxon>Eukaryota</taxon>
        <taxon>Fungi</taxon>
        <taxon>Dikarya</taxon>
        <taxon>Ascomycota</taxon>
        <taxon>Pezizomycotina</taxon>
        <taxon>Pezizomycetes</taxon>
        <taxon>Pezizales</taxon>
        <taxon>Pezizaceae</taxon>
        <taxon>Terfezia</taxon>
    </lineage>
</organism>
<accession>A0A3N4LRP9</accession>
<dbReference type="Proteomes" id="UP000267821">
    <property type="component" value="Unassembled WGS sequence"/>
</dbReference>
<dbReference type="STRING" id="1051890.A0A3N4LRP9"/>
<proteinExistence type="predicted"/>
<dbReference type="PANTHER" id="PTHR14187:SF82">
    <property type="entry name" value="FAMILY CHAPERONE, PUTATIVE (AFU_ORTHOLOGUE AFUA_7G08575)-RELATED"/>
    <property type="match status" value="1"/>
</dbReference>
<dbReference type="PANTHER" id="PTHR14187">
    <property type="entry name" value="ALPHA KINASE/ELONGATION FACTOR 2 KINASE"/>
    <property type="match status" value="1"/>
</dbReference>
<dbReference type="AlphaFoldDB" id="A0A3N4LRP9"/>
<protein>
    <submittedName>
        <fullName evidence="1">Actin-like ATPase domain-containing protein</fullName>
    </submittedName>
</protein>
<evidence type="ECO:0000313" key="1">
    <source>
        <dbReference type="EMBL" id="RPB25593.1"/>
    </source>
</evidence>
<dbReference type="CDD" id="cd10170">
    <property type="entry name" value="ASKHA_NBD_HSP70"/>
    <property type="match status" value="1"/>
</dbReference>
<dbReference type="InParanoid" id="A0A3N4LRP9"/>